<dbReference type="InterPro" id="IPR000218">
    <property type="entry name" value="Ribosomal_uL14"/>
</dbReference>
<evidence type="ECO:0000256" key="1">
    <source>
        <dbReference type="ARBA" id="ARBA00022980"/>
    </source>
</evidence>
<dbReference type="SUPFAM" id="SSF50193">
    <property type="entry name" value="Ribosomal protein L14"/>
    <property type="match status" value="1"/>
</dbReference>
<dbReference type="PANTHER" id="PTHR11761">
    <property type="entry name" value="50S/60S RIBOSOMAL PROTEIN L14/L23"/>
    <property type="match status" value="1"/>
</dbReference>
<evidence type="ECO:0000256" key="3">
    <source>
        <dbReference type="HAMAP-Rule" id="MF_01367"/>
    </source>
</evidence>
<comment type="caution">
    <text evidence="6">The sequence shown here is derived from an EMBL/GenBank/DDBJ whole genome shotgun (WGS) entry which is preliminary data.</text>
</comment>
<dbReference type="GO" id="GO:0022625">
    <property type="term" value="C:cytosolic large ribosomal subunit"/>
    <property type="evidence" value="ECO:0007669"/>
    <property type="project" value="TreeGrafter"/>
</dbReference>
<dbReference type="EMBL" id="VMGK01000002">
    <property type="protein sequence ID" value="TSC93387.1"/>
    <property type="molecule type" value="Genomic_DNA"/>
</dbReference>
<dbReference type="GO" id="GO:0070180">
    <property type="term" value="F:large ribosomal subunit rRNA binding"/>
    <property type="evidence" value="ECO:0007669"/>
    <property type="project" value="TreeGrafter"/>
</dbReference>
<dbReference type="SMART" id="SM01374">
    <property type="entry name" value="Ribosomal_L14"/>
    <property type="match status" value="1"/>
</dbReference>
<dbReference type="InterPro" id="IPR005745">
    <property type="entry name" value="Ribosomal_uL14_bac-type"/>
</dbReference>
<comment type="subunit">
    <text evidence="3">Part of the 50S ribosomal subunit. Forms a cluster with proteins L3 and L19. In the 70S ribosome, L14 and L19 interact and together make contacts with the 16S rRNA in bridges B5 and B8.</text>
</comment>
<gene>
    <name evidence="3" type="primary">rplN</name>
    <name evidence="6" type="ORF">CEN89_62</name>
</gene>
<dbReference type="CDD" id="cd00337">
    <property type="entry name" value="Ribosomal_uL14"/>
    <property type="match status" value="1"/>
</dbReference>
<dbReference type="HAMAP" id="MF_01367">
    <property type="entry name" value="Ribosomal_uL14"/>
    <property type="match status" value="1"/>
</dbReference>
<dbReference type="AlphaFoldDB" id="A0A554LKL3"/>
<evidence type="ECO:0000313" key="6">
    <source>
        <dbReference type="EMBL" id="TSC93387.1"/>
    </source>
</evidence>
<dbReference type="InterPro" id="IPR036853">
    <property type="entry name" value="Ribosomal_uL14_sf"/>
</dbReference>
<organism evidence="6 7">
    <name type="scientific">Candidatus Berkelbacteria bacterium Licking1014_7</name>
    <dbReference type="NCBI Taxonomy" id="2017147"/>
    <lineage>
        <taxon>Bacteria</taxon>
        <taxon>Candidatus Berkelbacteria</taxon>
    </lineage>
</organism>
<keyword evidence="2 3" id="KW-0687">Ribonucleoprotein</keyword>
<sequence>MLQSRSICAVADNSGVKQIRVIQPSRRGPKKPARVGDIVVASAILVTPLSQIKKKTVVKAIVVRTTSPIRRSDGSSIKFSQNAVVIVADEGIKGTRIIGPIPREIRNTKYKKIISLAKEVI</sequence>
<keyword evidence="1 3" id="KW-0689">Ribosomal protein</keyword>
<name>A0A554LKL3_9BACT</name>
<keyword evidence="3 5" id="KW-0699">rRNA-binding</keyword>
<dbReference type="GO" id="GO:0003735">
    <property type="term" value="F:structural constituent of ribosome"/>
    <property type="evidence" value="ECO:0007669"/>
    <property type="project" value="InterPro"/>
</dbReference>
<evidence type="ECO:0000256" key="4">
    <source>
        <dbReference type="RuleBase" id="RU003949"/>
    </source>
</evidence>
<dbReference type="NCBIfam" id="TIGR01067">
    <property type="entry name" value="rplN_bact"/>
    <property type="match status" value="1"/>
</dbReference>
<dbReference type="Pfam" id="PF00238">
    <property type="entry name" value="Ribosomal_L14"/>
    <property type="match status" value="1"/>
</dbReference>
<evidence type="ECO:0000256" key="5">
    <source>
        <dbReference type="RuleBase" id="RU003950"/>
    </source>
</evidence>
<comment type="function">
    <text evidence="3 5">Binds to 23S rRNA. Forms part of two intersubunit bridges in the 70S ribosome.</text>
</comment>
<dbReference type="PANTHER" id="PTHR11761:SF3">
    <property type="entry name" value="LARGE RIBOSOMAL SUBUNIT PROTEIN UL14M"/>
    <property type="match status" value="1"/>
</dbReference>
<accession>A0A554LKL3</accession>
<evidence type="ECO:0000313" key="7">
    <source>
        <dbReference type="Proteomes" id="UP000315689"/>
    </source>
</evidence>
<comment type="similarity">
    <text evidence="3 4">Belongs to the universal ribosomal protein uL14 family.</text>
</comment>
<reference evidence="6 7" key="1">
    <citation type="submission" date="2017-07" db="EMBL/GenBank/DDBJ databases">
        <title>Mechanisms for carbon and nitrogen cycling indicate functional differentiation within the Candidate Phyla Radiation.</title>
        <authorList>
            <person name="Danczak R.E."/>
            <person name="Johnston M.D."/>
            <person name="Kenah C."/>
            <person name="Slattery M."/>
            <person name="Wrighton K.C."/>
            <person name="Wilkins M.J."/>
        </authorList>
    </citation>
    <scope>NUCLEOTIDE SEQUENCE [LARGE SCALE GENOMIC DNA]</scope>
    <source>
        <strain evidence="6">Licking1014_7</strain>
    </source>
</reference>
<proteinExistence type="inferred from homology"/>
<evidence type="ECO:0000256" key="2">
    <source>
        <dbReference type="ARBA" id="ARBA00023274"/>
    </source>
</evidence>
<dbReference type="Proteomes" id="UP000315689">
    <property type="component" value="Unassembled WGS sequence"/>
</dbReference>
<protein>
    <recommendedName>
        <fullName evidence="3">Large ribosomal subunit protein uL14</fullName>
    </recommendedName>
</protein>
<keyword evidence="3 5" id="KW-0694">RNA-binding</keyword>
<dbReference type="InterPro" id="IPR019972">
    <property type="entry name" value="Ribosomal_uL14_CS"/>
</dbReference>
<dbReference type="PROSITE" id="PS00049">
    <property type="entry name" value="RIBOSOMAL_L14"/>
    <property type="match status" value="1"/>
</dbReference>
<dbReference type="Gene3D" id="2.40.150.20">
    <property type="entry name" value="Ribosomal protein L14"/>
    <property type="match status" value="1"/>
</dbReference>
<dbReference type="GO" id="GO:0006412">
    <property type="term" value="P:translation"/>
    <property type="evidence" value="ECO:0007669"/>
    <property type="project" value="UniProtKB-UniRule"/>
</dbReference>